<evidence type="ECO:0000313" key="16">
    <source>
        <dbReference type="EMBL" id="KAJ8894081.1"/>
    </source>
</evidence>
<sequence>MSQNDEISRLILTSKNTLASSAKLIARLMEGSERKGHLQEFERILGDLCKLGEEHKNVCVAMEEVKKACKRPARRSRGEDENANVDCPEAPTENPQAMYRAKLKALQGVTPDVSLHPDMMAFKTMLREVLCYDYGADDDEDVVLTAAEINIHDPFTRRVIVDPVKNIKCGHSYDRETIEEMLKKGSIKCPYLSCPNRTEVRLVDLEPDKKLMKHLETQRATVDSTSSDVAELDDSELL</sequence>
<evidence type="ECO:0000256" key="1">
    <source>
        <dbReference type="ARBA" id="ARBA00004123"/>
    </source>
</evidence>
<evidence type="ECO:0000259" key="15">
    <source>
        <dbReference type="PROSITE" id="PS51044"/>
    </source>
</evidence>
<dbReference type="CDD" id="cd16651">
    <property type="entry name" value="SPL-RING_NSE2"/>
    <property type="match status" value="1"/>
</dbReference>
<dbReference type="PANTHER" id="PTHR21330:SF1">
    <property type="entry name" value="E3 SUMO-PROTEIN LIGASE NSE2"/>
    <property type="match status" value="1"/>
</dbReference>
<evidence type="ECO:0000256" key="2">
    <source>
        <dbReference type="ARBA" id="ARBA00004718"/>
    </source>
</evidence>
<organism evidence="16 17">
    <name type="scientific">Dryococelus australis</name>
    <dbReference type="NCBI Taxonomy" id="614101"/>
    <lineage>
        <taxon>Eukaryota</taxon>
        <taxon>Metazoa</taxon>
        <taxon>Ecdysozoa</taxon>
        <taxon>Arthropoda</taxon>
        <taxon>Hexapoda</taxon>
        <taxon>Insecta</taxon>
        <taxon>Pterygota</taxon>
        <taxon>Neoptera</taxon>
        <taxon>Polyneoptera</taxon>
        <taxon>Phasmatodea</taxon>
        <taxon>Verophasmatodea</taxon>
        <taxon>Anareolatae</taxon>
        <taxon>Phasmatidae</taxon>
        <taxon>Eurycanthinae</taxon>
        <taxon>Dryococelus</taxon>
    </lineage>
</organism>
<evidence type="ECO:0000256" key="9">
    <source>
        <dbReference type="ARBA" id="ARBA00022833"/>
    </source>
</evidence>
<dbReference type="InterPro" id="IPR026846">
    <property type="entry name" value="Nse2(Mms21)"/>
</dbReference>
<dbReference type="InterPro" id="IPR004181">
    <property type="entry name" value="Znf_MIZ"/>
</dbReference>
<keyword evidence="9" id="KW-0862">Zinc</keyword>
<feature type="domain" description="SP-RING-type" evidence="15">
    <location>
        <begin position="138"/>
        <end position="220"/>
    </location>
</feature>
<evidence type="ECO:0000256" key="10">
    <source>
        <dbReference type="ARBA" id="ARBA00023242"/>
    </source>
</evidence>
<comment type="subcellular location">
    <subcellularLocation>
        <location evidence="1">Nucleus</location>
    </subcellularLocation>
</comment>
<keyword evidence="5" id="KW-0808">Transferase</keyword>
<dbReference type="EMBL" id="JARBHB010000002">
    <property type="protein sequence ID" value="KAJ8894081.1"/>
    <property type="molecule type" value="Genomic_DNA"/>
</dbReference>
<dbReference type="Proteomes" id="UP001159363">
    <property type="component" value="Chromosome 2"/>
</dbReference>
<dbReference type="SUPFAM" id="SSF57850">
    <property type="entry name" value="RING/U-box"/>
    <property type="match status" value="1"/>
</dbReference>
<gene>
    <name evidence="16" type="ORF">PR048_006691</name>
</gene>
<evidence type="ECO:0000256" key="14">
    <source>
        <dbReference type="SAM" id="MobiDB-lite"/>
    </source>
</evidence>
<comment type="pathway">
    <text evidence="2">Protein modification; protein sumoylation.</text>
</comment>
<evidence type="ECO:0000256" key="12">
    <source>
        <dbReference type="ARBA" id="ARBA00032533"/>
    </source>
</evidence>
<evidence type="ECO:0000256" key="7">
    <source>
        <dbReference type="ARBA" id="ARBA00022771"/>
    </source>
</evidence>
<evidence type="ECO:0000256" key="11">
    <source>
        <dbReference type="ARBA" id="ARBA00031731"/>
    </source>
</evidence>
<evidence type="ECO:0000256" key="13">
    <source>
        <dbReference type="PROSITE-ProRule" id="PRU00452"/>
    </source>
</evidence>
<keyword evidence="17" id="KW-1185">Reference proteome</keyword>
<reference evidence="16 17" key="1">
    <citation type="submission" date="2023-02" db="EMBL/GenBank/DDBJ databases">
        <title>LHISI_Scaffold_Assembly.</title>
        <authorList>
            <person name="Stuart O.P."/>
            <person name="Cleave R."/>
            <person name="Magrath M.J.L."/>
            <person name="Mikheyev A.S."/>
        </authorList>
    </citation>
    <scope>NUCLEOTIDE SEQUENCE [LARGE SCALE GENOMIC DNA]</scope>
    <source>
        <strain evidence="16">Daus_M_001</strain>
        <tissue evidence="16">Leg muscle</tissue>
    </source>
</reference>
<dbReference type="InterPro" id="IPR013083">
    <property type="entry name" value="Znf_RING/FYVE/PHD"/>
</dbReference>
<keyword evidence="7 13" id="KW-0863">Zinc-finger</keyword>
<feature type="region of interest" description="Disordered" evidence="14">
    <location>
        <begin position="73"/>
        <end position="92"/>
    </location>
</feature>
<name>A0ABQ9ICN2_9NEOP</name>
<dbReference type="PROSITE" id="PS51044">
    <property type="entry name" value="ZF_SP_RING"/>
    <property type="match status" value="1"/>
</dbReference>
<dbReference type="Gene3D" id="3.30.40.10">
    <property type="entry name" value="Zinc/RING finger domain, C3HC4 (zinc finger)"/>
    <property type="match status" value="1"/>
</dbReference>
<accession>A0ABQ9ICN2</accession>
<comment type="similarity">
    <text evidence="3">Belongs to the NSE2 family.</text>
</comment>
<keyword evidence="10" id="KW-0539">Nucleus</keyword>
<evidence type="ECO:0000256" key="8">
    <source>
        <dbReference type="ARBA" id="ARBA00022786"/>
    </source>
</evidence>
<keyword evidence="6" id="KW-0479">Metal-binding</keyword>
<evidence type="ECO:0000313" key="17">
    <source>
        <dbReference type="Proteomes" id="UP001159363"/>
    </source>
</evidence>
<keyword evidence="8" id="KW-0833">Ubl conjugation pathway</keyword>
<protein>
    <recommendedName>
        <fullName evidence="4">E3 SUMO-protein ligase NSE2</fullName>
    </recommendedName>
    <alternativeName>
        <fullName evidence="11">E3 SUMO-protein transferase NSE2</fullName>
    </alternativeName>
    <alternativeName>
        <fullName evidence="12">Non-structural maintenance of chromosomes element 2 homolog</fullName>
    </alternativeName>
</protein>
<proteinExistence type="inferred from homology"/>
<evidence type="ECO:0000256" key="5">
    <source>
        <dbReference type="ARBA" id="ARBA00022679"/>
    </source>
</evidence>
<evidence type="ECO:0000256" key="3">
    <source>
        <dbReference type="ARBA" id="ARBA00008212"/>
    </source>
</evidence>
<dbReference type="PANTHER" id="PTHR21330">
    <property type="entry name" value="E3 SUMO-PROTEIN LIGASE NSE2"/>
    <property type="match status" value="1"/>
</dbReference>
<dbReference type="Pfam" id="PF11789">
    <property type="entry name" value="zf-Nse"/>
    <property type="match status" value="1"/>
</dbReference>
<evidence type="ECO:0000256" key="4">
    <source>
        <dbReference type="ARBA" id="ARBA00020923"/>
    </source>
</evidence>
<evidence type="ECO:0000256" key="6">
    <source>
        <dbReference type="ARBA" id="ARBA00022723"/>
    </source>
</evidence>
<comment type="caution">
    <text evidence="16">The sequence shown here is derived from an EMBL/GenBank/DDBJ whole genome shotgun (WGS) entry which is preliminary data.</text>
</comment>